<feature type="compositionally biased region" description="Basic and acidic residues" evidence="1">
    <location>
        <begin position="22"/>
        <end position="37"/>
    </location>
</feature>
<reference evidence="2" key="1">
    <citation type="submission" date="2023-06" db="EMBL/GenBank/DDBJ databases">
        <title>WGS-Sequencing of Streptomyces ficellus isolate 21 collected from sand in Gara Djebilet Iron Mine in Algeria.</title>
        <authorList>
            <person name="Zegers G.P."/>
            <person name="Gomez A."/>
            <person name="Gueddou A."/>
            <person name="Zahara A.F."/>
            <person name="Worth M."/>
            <person name="Sevigny J.L."/>
            <person name="Tisa L."/>
        </authorList>
    </citation>
    <scope>NUCLEOTIDE SEQUENCE</scope>
    <source>
        <strain evidence="2">AS11</strain>
    </source>
</reference>
<comment type="caution">
    <text evidence="2">The sequence shown here is derived from an EMBL/GenBank/DDBJ whole genome shotgun (WGS) entry which is preliminary data.</text>
</comment>
<gene>
    <name evidence="2" type="ORF">QWM81_09115</name>
</gene>
<dbReference type="Proteomes" id="UP001174050">
    <property type="component" value="Unassembled WGS sequence"/>
</dbReference>
<protein>
    <submittedName>
        <fullName evidence="2">Uncharacterized protein</fullName>
    </submittedName>
</protein>
<evidence type="ECO:0000313" key="3">
    <source>
        <dbReference type="Proteomes" id="UP001174050"/>
    </source>
</evidence>
<sequence>MNDKTPQTPQSQQTPQDRARKRAEEEPGAHSGAERQAGRRTVPGTASAAEGFRPDEGTQGGEPLKGVEADENDAHGQ</sequence>
<accession>A0ABT7Z405</accession>
<feature type="region of interest" description="Disordered" evidence="1">
    <location>
        <begin position="1"/>
        <end position="77"/>
    </location>
</feature>
<dbReference type="RefSeq" id="WP_290111243.1">
    <property type="nucleotide sequence ID" value="NZ_JAUEPL010000009.1"/>
</dbReference>
<name>A0ABT7Z405_9ACTN</name>
<evidence type="ECO:0000256" key="1">
    <source>
        <dbReference type="SAM" id="MobiDB-lite"/>
    </source>
</evidence>
<dbReference type="EMBL" id="JAUEPL010000009">
    <property type="protein sequence ID" value="MDN3294205.1"/>
    <property type="molecule type" value="Genomic_DNA"/>
</dbReference>
<feature type="compositionally biased region" description="Low complexity" evidence="1">
    <location>
        <begin position="1"/>
        <end position="16"/>
    </location>
</feature>
<evidence type="ECO:0000313" key="2">
    <source>
        <dbReference type="EMBL" id="MDN3294205.1"/>
    </source>
</evidence>
<keyword evidence="3" id="KW-1185">Reference proteome</keyword>
<feature type="compositionally biased region" description="Basic and acidic residues" evidence="1">
    <location>
        <begin position="65"/>
        <end position="77"/>
    </location>
</feature>
<proteinExistence type="predicted"/>
<organism evidence="2 3">
    <name type="scientific">Streptomyces ficellus</name>
    <dbReference type="NCBI Taxonomy" id="1977088"/>
    <lineage>
        <taxon>Bacteria</taxon>
        <taxon>Bacillati</taxon>
        <taxon>Actinomycetota</taxon>
        <taxon>Actinomycetes</taxon>
        <taxon>Kitasatosporales</taxon>
        <taxon>Streptomycetaceae</taxon>
        <taxon>Streptomyces</taxon>
    </lineage>
</organism>